<dbReference type="Proteomes" id="UP000663828">
    <property type="component" value="Unassembled WGS sequence"/>
</dbReference>
<keyword evidence="3" id="KW-1185">Reference proteome</keyword>
<sequence>MIVKHSDDRKKLSKLYLVKSNYFTNIRLNLKQNSSTIINNTSFFNSLHERFLINSFDCENDSPLAAGEYSFLVYGGQYLTLYNLDGQLHRLSWYTNIYDSIKQIRWSSYYRSYLIMTARYFTLFSLASYKLFPINLSLKSSEYLQLFTCHQTDLWLVCLVASTKQQILVQCDLSEWERNEFSMTNISLDELGLHRTDSICAIETDRPGECLALLIAERNQNLTVGMQRRRRLILVSTYYMSPVRVIYFSDADDLYWSMAPVINRQNGQYGWLLSKWQNKELAFVNEKCFCKPYSKELCNLAVTIDGHYLILRTINSLDIYEID</sequence>
<evidence type="ECO:0000313" key="1">
    <source>
        <dbReference type="EMBL" id="CAF0954142.1"/>
    </source>
</evidence>
<dbReference type="EMBL" id="CAJNOJ010000095">
    <property type="protein sequence ID" value="CAF1095006.1"/>
    <property type="molecule type" value="Genomic_DNA"/>
</dbReference>
<dbReference type="AlphaFoldDB" id="A0A814NKP0"/>
<reference evidence="2" key="1">
    <citation type="submission" date="2021-02" db="EMBL/GenBank/DDBJ databases">
        <authorList>
            <person name="Nowell W R."/>
        </authorList>
    </citation>
    <scope>NUCLEOTIDE SEQUENCE</scope>
</reference>
<name>A0A814NKP0_ADIRI</name>
<comment type="caution">
    <text evidence="2">The sequence shown here is derived from an EMBL/GenBank/DDBJ whole genome shotgun (WGS) entry which is preliminary data.</text>
</comment>
<protein>
    <submittedName>
        <fullName evidence="2">Uncharacterized protein</fullName>
    </submittedName>
</protein>
<organism evidence="2 4">
    <name type="scientific">Adineta ricciae</name>
    <name type="common">Rotifer</name>
    <dbReference type="NCBI Taxonomy" id="249248"/>
    <lineage>
        <taxon>Eukaryota</taxon>
        <taxon>Metazoa</taxon>
        <taxon>Spiralia</taxon>
        <taxon>Gnathifera</taxon>
        <taxon>Rotifera</taxon>
        <taxon>Eurotatoria</taxon>
        <taxon>Bdelloidea</taxon>
        <taxon>Adinetida</taxon>
        <taxon>Adinetidae</taxon>
        <taxon>Adineta</taxon>
    </lineage>
</organism>
<dbReference type="Proteomes" id="UP000663852">
    <property type="component" value="Unassembled WGS sequence"/>
</dbReference>
<evidence type="ECO:0000313" key="2">
    <source>
        <dbReference type="EMBL" id="CAF1095006.1"/>
    </source>
</evidence>
<evidence type="ECO:0000313" key="3">
    <source>
        <dbReference type="Proteomes" id="UP000663828"/>
    </source>
</evidence>
<proteinExistence type="predicted"/>
<dbReference type="EMBL" id="CAJNOR010000584">
    <property type="protein sequence ID" value="CAF0954142.1"/>
    <property type="molecule type" value="Genomic_DNA"/>
</dbReference>
<gene>
    <name evidence="2" type="ORF">EDS130_LOCUS19687</name>
    <name evidence="1" type="ORF">XAT740_LOCUS10829</name>
</gene>
<evidence type="ECO:0000313" key="4">
    <source>
        <dbReference type="Proteomes" id="UP000663852"/>
    </source>
</evidence>
<accession>A0A814NKP0</accession>
<dbReference type="OrthoDB" id="9979227at2759"/>